<dbReference type="PANTHER" id="PTHR22736:SF2">
    <property type="entry name" value="COILED-COIL DOMAIN-CONTAINING PROTEIN 66"/>
    <property type="match status" value="1"/>
</dbReference>
<accession>W5N740</accession>
<dbReference type="PANTHER" id="PTHR22736">
    <property type="entry name" value="COILED-COIL DOMAIN-CONTAINING PROTEIN 66"/>
    <property type="match status" value="1"/>
</dbReference>
<dbReference type="AlphaFoldDB" id="W5N740"/>
<evidence type="ECO:0000256" key="1">
    <source>
        <dbReference type="SAM" id="Coils"/>
    </source>
</evidence>
<dbReference type="STRING" id="7918.ENSLOCP00000016449"/>
<dbReference type="InterPro" id="IPR039183">
    <property type="entry name" value="CCD66"/>
</dbReference>
<feature type="coiled-coil region" evidence="1">
    <location>
        <begin position="225"/>
        <end position="261"/>
    </location>
</feature>
<feature type="region of interest" description="Disordered" evidence="2">
    <location>
        <begin position="691"/>
        <end position="731"/>
    </location>
</feature>
<proteinExistence type="predicted"/>
<organism evidence="4 5">
    <name type="scientific">Lepisosteus oculatus</name>
    <name type="common">Spotted gar</name>
    <dbReference type="NCBI Taxonomy" id="7918"/>
    <lineage>
        <taxon>Eukaryota</taxon>
        <taxon>Metazoa</taxon>
        <taxon>Chordata</taxon>
        <taxon>Craniata</taxon>
        <taxon>Vertebrata</taxon>
        <taxon>Euteleostomi</taxon>
        <taxon>Actinopterygii</taxon>
        <taxon>Neopterygii</taxon>
        <taxon>Holostei</taxon>
        <taxon>Semionotiformes</taxon>
        <taxon>Lepisosteidae</taxon>
        <taxon>Lepisosteus</taxon>
    </lineage>
</organism>
<reference evidence="4" key="2">
    <citation type="submission" date="2025-08" db="UniProtKB">
        <authorList>
            <consortium name="Ensembl"/>
        </authorList>
    </citation>
    <scope>IDENTIFICATION</scope>
</reference>
<feature type="compositionally biased region" description="Pro residues" evidence="2">
    <location>
        <begin position="589"/>
        <end position="605"/>
    </location>
</feature>
<keyword evidence="1" id="KW-0175">Coiled coil</keyword>
<dbReference type="Ensembl" id="ENSLOCT00000016479.1">
    <property type="protein sequence ID" value="ENSLOCP00000016449.1"/>
    <property type="gene ID" value="ENSLOCG00000013348.1"/>
</dbReference>
<dbReference type="GO" id="GO:0008017">
    <property type="term" value="F:microtubule binding"/>
    <property type="evidence" value="ECO:0000318"/>
    <property type="project" value="GO_Central"/>
</dbReference>
<feature type="region of interest" description="Disordered" evidence="2">
    <location>
        <begin position="651"/>
        <end position="677"/>
    </location>
</feature>
<dbReference type="Pfam" id="PF15236">
    <property type="entry name" value="CCDC66"/>
    <property type="match status" value="1"/>
</dbReference>
<feature type="compositionally biased region" description="Basic and acidic residues" evidence="2">
    <location>
        <begin position="497"/>
        <end position="511"/>
    </location>
</feature>
<reference evidence="5" key="1">
    <citation type="submission" date="2011-12" db="EMBL/GenBank/DDBJ databases">
        <title>The Draft Genome of Lepisosteus oculatus.</title>
        <authorList>
            <consortium name="The Broad Institute Genome Assembly &amp; Analysis Group"/>
            <consortium name="Computational R&amp;D Group"/>
            <consortium name="and Sequencing Platform"/>
            <person name="Di Palma F."/>
            <person name="Alfoldi J."/>
            <person name="Johnson J."/>
            <person name="Berlin A."/>
            <person name="Gnerre S."/>
            <person name="Jaffe D."/>
            <person name="MacCallum I."/>
            <person name="Young S."/>
            <person name="Walker B.J."/>
            <person name="Lander E.S."/>
            <person name="Lindblad-Toh K."/>
        </authorList>
    </citation>
    <scope>NUCLEOTIDE SEQUENCE [LARGE SCALE GENOMIC DNA]</scope>
</reference>
<dbReference type="eggNOG" id="ENOG502R1PQ">
    <property type="taxonomic scope" value="Eukaryota"/>
</dbReference>
<evidence type="ECO:0000313" key="4">
    <source>
        <dbReference type="Ensembl" id="ENSLOCP00000016449.1"/>
    </source>
</evidence>
<name>W5N740_LEPOC</name>
<dbReference type="GO" id="GO:0005874">
    <property type="term" value="C:microtubule"/>
    <property type="evidence" value="ECO:0000318"/>
    <property type="project" value="GO_Central"/>
</dbReference>
<feature type="domain" description="CCDC66" evidence="3">
    <location>
        <begin position="320"/>
        <end position="427"/>
    </location>
</feature>
<evidence type="ECO:0000256" key="2">
    <source>
        <dbReference type="SAM" id="MobiDB-lite"/>
    </source>
</evidence>
<sequence length="775" mass="87462">MRESLVCLTQEQLQQILSTISQASRSVPRDPSAHSQPPPGEHSPSEHPLGSGGETKEVTANSGDSKDETAGGLPQDSPRPSSHSTKSADLGSGLFSTLGERERGRDALEAKRAHWKKELGDYGENITLGANLGLGLLPNPMLGVHKLGLIAKLNMVIKEKRAVVHNLGRRYCLWLPWYRQHEHFFSGMKNAYICVSTGQYLMPLVVGKSIYIALQEAAPLEHAFSAKKREQQRQWLQELDKQREEAKLRKIQEKSDKSQAEDHDRWAMHFDSLQKRIPLQLPLACETVNPEQLSPRSSTHPLSPLGAPSVACDSAIHLGEDSMGRASVDTTVGTTQKNSYLRTMTALLDPAQIDERERKKLKQLEHQRAIEAQVAERRQQRELEEQARRAEEQAEELRLARERERLHQQYENDELQQRRKERCSTSREIIPGSCCTREEAEAPEDINQENSTAESPRKDTAVQTEAAPAADGGLLPQTPEIPTEYRHLHSAKKAKREPRVMGKENVYREQGDLYEAFARTGRRQGQSGPREERKPGWNSQKPSRPFVPASERYPHGLQQERQESRLRRQLELLTLAERNAPSRPAAGLPSPPPSQQPPQPAPRLHPPTHRKKPIYAGSKEHPSVCSKFNVPSLRAVCRASSPPVPAVKHRLQQMHYRPDRRCTPAPPVPIERPPSSHFVPYVRTDEVYQLDPHAPLSRPPTRGLHHGEHPQPTAPSHDRDPLLHPELLKNRDRQQAILKGLSELRQGLLQKQRELESGFSPLLLHQEENPPLSFQ</sequence>
<evidence type="ECO:0000313" key="5">
    <source>
        <dbReference type="Proteomes" id="UP000018468"/>
    </source>
</evidence>
<dbReference type="GO" id="GO:0005929">
    <property type="term" value="C:cilium"/>
    <property type="evidence" value="ECO:0000318"/>
    <property type="project" value="GO_Central"/>
</dbReference>
<keyword evidence="5" id="KW-1185">Reference proteome</keyword>
<reference evidence="4" key="3">
    <citation type="submission" date="2025-09" db="UniProtKB">
        <authorList>
            <consortium name="Ensembl"/>
        </authorList>
    </citation>
    <scope>IDENTIFICATION</scope>
</reference>
<dbReference type="Proteomes" id="UP000018468">
    <property type="component" value="Linkage group LG5"/>
</dbReference>
<dbReference type="InterPro" id="IPR040467">
    <property type="entry name" value="CCDC66_dom"/>
</dbReference>
<dbReference type="Bgee" id="ENSLOCG00000013348">
    <property type="expression patterns" value="Expressed in ovary and 13 other cell types or tissues"/>
</dbReference>
<dbReference type="EMBL" id="AHAT01029303">
    <property type="status" value="NOT_ANNOTATED_CDS"/>
    <property type="molecule type" value="Genomic_DNA"/>
</dbReference>
<feature type="compositionally biased region" description="Basic and acidic residues" evidence="2">
    <location>
        <begin position="552"/>
        <end position="570"/>
    </location>
</feature>
<feature type="region of interest" description="Disordered" evidence="2">
    <location>
        <begin position="434"/>
        <end position="625"/>
    </location>
</feature>
<feature type="compositionally biased region" description="Basic and acidic residues" evidence="2">
    <location>
        <begin position="716"/>
        <end position="731"/>
    </location>
</feature>
<protein>
    <submittedName>
        <fullName evidence="4">Coiled-coil domain containing 66</fullName>
    </submittedName>
</protein>
<dbReference type="InParanoid" id="W5N740"/>
<dbReference type="GO" id="GO:0060271">
    <property type="term" value="P:cilium assembly"/>
    <property type="evidence" value="ECO:0000318"/>
    <property type="project" value="GO_Central"/>
</dbReference>
<feature type="coiled-coil region" evidence="1">
    <location>
        <begin position="373"/>
        <end position="409"/>
    </location>
</feature>
<feature type="compositionally biased region" description="Low complexity" evidence="2">
    <location>
        <begin position="571"/>
        <end position="588"/>
    </location>
</feature>
<dbReference type="EMBL" id="AHAT01029302">
    <property type="status" value="NOT_ANNOTATED_CDS"/>
    <property type="molecule type" value="Genomic_DNA"/>
</dbReference>
<dbReference type="GeneTree" id="ENSGT00390000012411"/>
<feature type="compositionally biased region" description="Polar residues" evidence="2">
    <location>
        <begin position="78"/>
        <end position="87"/>
    </location>
</feature>
<evidence type="ECO:0000259" key="3">
    <source>
        <dbReference type="Pfam" id="PF15236"/>
    </source>
</evidence>
<feature type="region of interest" description="Disordered" evidence="2">
    <location>
        <begin position="19"/>
        <end position="102"/>
    </location>
</feature>